<dbReference type="SUPFAM" id="SSF88688">
    <property type="entry name" value="Families 57/38 glycoside transferase middle domain"/>
    <property type="match status" value="1"/>
</dbReference>
<dbReference type="InterPro" id="IPR011330">
    <property type="entry name" value="Glyco_hydro/deAcase_b/a-brl"/>
</dbReference>
<feature type="domain" description="Alpha-amylase/4-alpha-glucanotransferase C-terminal" evidence="6">
    <location>
        <begin position="456"/>
        <end position="742"/>
    </location>
</feature>
<comment type="similarity">
    <text evidence="1">Belongs to the glycosyl hydrolase 57 family.</text>
</comment>
<dbReference type="Pfam" id="PF03065">
    <property type="entry name" value="Glyco_hydro_57"/>
    <property type="match status" value="1"/>
</dbReference>
<evidence type="ECO:0000313" key="7">
    <source>
        <dbReference type="EMBL" id="TWT30269.1"/>
    </source>
</evidence>
<keyword evidence="8" id="KW-1185">Reference proteome</keyword>
<dbReference type="InterPro" id="IPR028995">
    <property type="entry name" value="Glyco_hydro_57/38_cen_sf"/>
</dbReference>
<reference evidence="7 8" key="1">
    <citation type="submission" date="2019-02" db="EMBL/GenBank/DDBJ databases">
        <title>Deep-cultivation of Planctomycetes and their phenomic and genomic characterization uncovers novel biology.</title>
        <authorList>
            <person name="Wiegand S."/>
            <person name="Jogler M."/>
            <person name="Boedeker C."/>
            <person name="Pinto D."/>
            <person name="Vollmers J."/>
            <person name="Rivas-Marin E."/>
            <person name="Kohn T."/>
            <person name="Peeters S.H."/>
            <person name="Heuer A."/>
            <person name="Rast P."/>
            <person name="Oberbeckmann S."/>
            <person name="Bunk B."/>
            <person name="Jeske O."/>
            <person name="Meyerdierks A."/>
            <person name="Storesund J.E."/>
            <person name="Kallscheuer N."/>
            <person name="Luecker S."/>
            <person name="Lage O.M."/>
            <person name="Pohl T."/>
            <person name="Merkel B.J."/>
            <person name="Hornburger P."/>
            <person name="Mueller R.-W."/>
            <person name="Bruemmer F."/>
            <person name="Labrenz M."/>
            <person name="Spormann A.M."/>
            <person name="Op Den Camp H."/>
            <person name="Overmann J."/>
            <person name="Amann R."/>
            <person name="Jetten M.S.M."/>
            <person name="Mascher T."/>
            <person name="Medema M.H."/>
            <person name="Devos D.P."/>
            <person name="Kaster A.-K."/>
            <person name="Ovreas L."/>
            <person name="Rohde M."/>
            <person name="Galperin M.Y."/>
            <person name="Jogler C."/>
        </authorList>
    </citation>
    <scope>NUCLEOTIDE SEQUENCE [LARGE SCALE GENOMIC DNA]</scope>
    <source>
        <strain evidence="7 8">KOR34</strain>
    </source>
</reference>
<dbReference type="GO" id="GO:0030246">
    <property type="term" value="F:carbohydrate binding"/>
    <property type="evidence" value="ECO:0007669"/>
    <property type="project" value="InterPro"/>
</dbReference>
<dbReference type="SUPFAM" id="SSF88713">
    <property type="entry name" value="Glycoside hydrolase/deacetylase"/>
    <property type="match status" value="1"/>
</dbReference>
<dbReference type="InterPro" id="IPR004300">
    <property type="entry name" value="Glyco_hydro_57_N"/>
</dbReference>
<dbReference type="InterPro" id="IPR015178">
    <property type="entry name" value="A-amylase/a-glucTrfase_central"/>
</dbReference>
<evidence type="ECO:0000256" key="1">
    <source>
        <dbReference type="ARBA" id="ARBA00006821"/>
    </source>
</evidence>
<dbReference type="GO" id="GO:0030979">
    <property type="term" value="P:alpha-glucan biosynthetic process"/>
    <property type="evidence" value="ECO:0007669"/>
    <property type="project" value="InterPro"/>
</dbReference>
<dbReference type="Pfam" id="PF09095">
    <property type="entry name" value="AmyA-gluTrfs_C"/>
    <property type="match status" value="1"/>
</dbReference>
<name>A0A5C5UWN1_9BACT</name>
<keyword evidence="7" id="KW-0326">Glycosidase</keyword>
<keyword evidence="7" id="KW-0378">Hydrolase</keyword>
<gene>
    <name evidence="7" type="primary">amyA</name>
    <name evidence="7" type="ORF">KOR34_48270</name>
</gene>
<dbReference type="PANTHER" id="PTHR41695">
    <property type="entry name" value="1,4-ALPHA-GLUCAN BRANCHING ENZYME RV3031-RELATED"/>
    <property type="match status" value="1"/>
</dbReference>
<dbReference type="AlphaFoldDB" id="A0A5C5UWN1"/>
<dbReference type="GO" id="GO:0005576">
    <property type="term" value="C:extracellular region"/>
    <property type="evidence" value="ECO:0007669"/>
    <property type="project" value="TreeGrafter"/>
</dbReference>
<protein>
    <submittedName>
        <fullName evidence="7">Alpha-amylase 1</fullName>
        <ecNumber evidence="7">3.2.1.1</ecNumber>
    </submittedName>
</protein>
<evidence type="ECO:0000259" key="5">
    <source>
        <dbReference type="Pfam" id="PF09094"/>
    </source>
</evidence>
<feature type="compositionally biased region" description="Basic and acidic residues" evidence="3">
    <location>
        <begin position="20"/>
        <end position="32"/>
    </location>
</feature>
<dbReference type="InterPro" id="IPR040042">
    <property type="entry name" value="Branching_enz_MT3115-like"/>
</dbReference>
<dbReference type="Proteomes" id="UP000316714">
    <property type="component" value="Unassembled WGS sequence"/>
</dbReference>
<evidence type="ECO:0000313" key="8">
    <source>
        <dbReference type="Proteomes" id="UP000316714"/>
    </source>
</evidence>
<dbReference type="InterPro" id="IPR011013">
    <property type="entry name" value="Gal_mutarotase_sf_dom"/>
</dbReference>
<organism evidence="7 8">
    <name type="scientific">Posidoniimonas corsicana</name>
    <dbReference type="NCBI Taxonomy" id="1938618"/>
    <lineage>
        <taxon>Bacteria</taxon>
        <taxon>Pseudomonadati</taxon>
        <taxon>Planctomycetota</taxon>
        <taxon>Planctomycetia</taxon>
        <taxon>Pirellulales</taxon>
        <taxon>Lacipirellulaceae</taxon>
        <taxon>Posidoniimonas</taxon>
    </lineage>
</organism>
<keyword evidence="2" id="KW-0119">Carbohydrate metabolism</keyword>
<accession>A0A5C5UWN1</accession>
<dbReference type="GO" id="GO:0003844">
    <property type="term" value="F:1,4-alpha-glucan branching enzyme activity"/>
    <property type="evidence" value="ECO:0007669"/>
    <property type="project" value="InterPro"/>
</dbReference>
<dbReference type="Gene3D" id="2.70.98.10">
    <property type="match status" value="1"/>
</dbReference>
<dbReference type="CDD" id="cd10793">
    <property type="entry name" value="GH57N_TLGT_like"/>
    <property type="match status" value="1"/>
</dbReference>
<dbReference type="InterPro" id="IPR015179">
    <property type="entry name" value="A-amylase/a-glucTrfase_C"/>
</dbReference>
<dbReference type="EMBL" id="SIHJ01000005">
    <property type="protein sequence ID" value="TWT30269.1"/>
    <property type="molecule type" value="Genomic_DNA"/>
</dbReference>
<dbReference type="EC" id="3.2.1.1" evidence="7"/>
<feature type="domain" description="Glycoside hydrolase family 57 N-terminal" evidence="4">
    <location>
        <begin position="46"/>
        <end position="308"/>
    </location>
</feature>
<feature type="domain" description="Alpha-amylase/4-alpha-glucanotransferase central" evidence="5">
    <location>
        <begin position="351"/>
        <end position="433"/>
    </location>
</feature>
<feature type="region of interest" description="Disordered" evidence="3">
    <location>
        <begin position="1"/>
        <end position="32"/>
    </location>
</feature>
<dbReference type="GO" id="GO:0004556">
    <property type="term" value="F:alpha-amylase activity"/>
    <property type="evidence" value="ECO:0007669"/>
    <property type="project" value="UniProtKB-EC"/>
</dbReference>
<dbReference type="Pfam" id="PF09094">
    <property type="entry name" value="AmyA-A_glucT_m"/>
    <property type="match status" value="1"/>
</dbReference>
<evidence type="ECO:0000256" key="2">
    <source>
        <dbReference type="ARBA" id="ARBA00023277"/>
    </source>
</evidence>
<dbReference type="InterPro" id="IPR014718">
    <property type="entry name" value="GH-type_carb-bd"/>
</dbReference>
<dbReference type="SUPFAM" id="SSF74650">
    <property type="entry name" value="Galactose mutarotase-like"/>
    <property type="match status" value="1"/>
</dbReference>
<evidence type="ECO:0000256" key="3">
    <source>
        <dbReference type="SAM" id="MobiDB-lite"/>
    </source>
</evidence>
<evidence type="ECO:0000259" key="6">
    <source>
        <dbReference type="Pfam" id="PF09095"/>
    </source>
</evidence>
<dbReference type="PANTHER" id="PTHR41695:SF1">
    <property type="entry name" value="1,4-ALPHA-GLUCAN BRANCHING ENZYME TK1436"/>
    <property type="match status" value="1"/>
</dbReference>
<sequence>MPGGELSMAGRPLRAAPLGPHKERRPDGPRMTEELAPMSPFVRLVLVLHNHQPIGNFDGVFEQTYQDSYLPFLDVYEQYEGLPISLHTSGSLIEWLAVHHPEYLDRVAKLVEQGRVEVIGGPFMEPILTMIPSRDRVGQIRAYSQYLKDRLGAHVRGMWMPERVWEQSLASDIAEAGIQYTVLDDYHFRNAGWTPDQLNGYYVTEHDGRLLSVFPGSERLRYTIPFAEPQATIDHLRGIAETQPGAIVTFGDDGEKLGSWPDTKAHVYEHGWLRRFFEALQANQDWLKVTTPGEAVDNVAPLGRLYIPEASYREMTEWALPAVQQNAYHDAQHTLEDEGRWDMIQPFTRGGFWRNFKVRYPETNEMYCRMLQVSNRLAALRAQGDGGELLDAARHELYRGQCNCSYWHGAFGGCYLPHLRNAVYKSLIAADNLMDQHEGRGWEGDRAYWVEVDADDYNLDGRKEIRLASNRLKAFLAPGDGGKLYELDVRSICHNLLATLSRREEAYHRKVLLGPSAAGGEVASIHDRVVFKQEGLDQMLQYDSYARKSLVDHFYDIDASLESVAMNEAREQGDFVSGAFESKIRRNPDRMQALMWRDGNVDGAPVKVTKGVTLEAGGSELEITYLLENLPGDRPLHFSVELGMAGLPPGADDRYFHAGDGARLGDLGAKLDLADVDSLSLTDEWLGVDVGLTMDRPTSIWTYPIATVSQSEGGFELVNQSVVVQPHWILQADEHGRWSLTMRMKIDTSMAESRMHHGAEAATV</sequence>
<dbReference type="Gene3D" id="3.20.110.20">
    <property type="match status" value="1"/>
</dbReference>
<proteinExistence type="inferred from homology"/>
<comment type="caution">
    <text evidence="7">The sequence shown here is derived from an EMBL/GenBank/DDBJ whole genome shotgun (WGS) entry which is preliminary data.</text>
</comment>
<evidence type="ECO:0000259" key="4">
    <source>
        <dbReference type="Pfam" id="PF03065"/>
    </source>
</evidence>